<sequence length="69" mass="7717">MPELTDQQRAERRTQALAAIEKGLRETHHIWHQTPSRLDWAAGYALDALGDLAWWLEEAGHSLPDGDGG</sequence>
<comment type="caution">
    <text evidence="1">The sequence shown here is derived from an EMBL/GenBank/DDBJ whole genome shotgun (WGS) entry which is preliminary data.</text>
</comment>
<protein>
    <submittedName>
        <fullName evidence="1">Uncharacterized protein</fullName>
    </submittedName>
</protein>
<dbReference type="EMBL" id="BHZC01000001">
    <property type="protein sequence ID" value="GCD38003.1"/>
    <property type="molecule type" value="Genomic_DNA"/>
</dbReference>
<name>A0A7U9Q005_9ACTN</name>
<evidence type="ECO:0000313" key="2">
    <source>
        <dbReference type="Proteomes" id="UP000287830"/>
    </source>
</evidence>
<reference evidence="1 2" key="1">
    <citation type="submission" date="2018-11" db="EMBL/GenBank/DDBJ databases">
        <title>Whole genome sequence of Streptomyces chrestomyceticus NBRC 13444(T).</title>
        <authorList>
            <person name="Komaki H."/>
            <person name="Tamura T."/>
        </authorList>
    </citation>
    <scope>NUCLEOTIDE SEQUENCE [LARGE SCALE GENOMIC DNA]</scope>
    <source>
        <strain evidence="1 2">NBRC 13444</strain>
    </source>
</reference>
<accession>A0A7U9Q005</accession>
<dbReference type="Proteomes" id="UP000287830">
    <property type="component" value="Unassembled WGS sequence"/>
</dbReference>
<gene>
    <name evidence="1" type="ORF">OEIGOIKO_05813</name>
</gene>
<evidence type="ECO:0000313" key="1">
    <source>
        <dbReference type="EMBL" id="GCD38003.1"/>
    </source>
</evidence>
<dbReference type="GeneID" id="95624578"/>
<dbReference type="RefSeq" id="WP_125047311.1">
    <property type="nucleotide sequence ID" value="NZ_BHZC01000001.1"/>
</dbReference>
<organism evidence="1 2">
    <name type="scientific">Streptomyces chrestomyceticus JCM 4735</name>
    <dbReference type="NCBI Taxonomy" id="1306181"/>
    <lineage>
        <taxon>Bacteria</taxon>
        <taxon>Bacillati</taxon>
        <taxon>Actinomycetota</taxon>
        <taxon>Actinomycetes</taxon>
        <taxon>Kitasatosporales</taxon>
        <taxon>Streptomycetaceae</taxon>
        <taxon>Streptomyces</taxon>
    </lineage>
</organism>
<proteinExistence type="predicted"/>
<dbReference type="AlphaFoldDB" id="A0A7U9Q005"/>